<evidence type="ECO:0000259" key="17">
    <source>
        <dbReference type="PROSITE" id="PS50103"/>
    </source>
</evidence>
<evidence type="ECO:0000256" key="7">
    <source>
        <dbReference type="ARBA" id="ARBA00022728"/>
    </source>
</evidence>
<evidence type="ECO:0000256" key="11">
    <source>
        <dbReference type="ARBA" id="ARBA00023187"/>
    </source>
</evidence>
<keyword evidence="11 14" id="KW-0508">mRNA splicing</keyword>
<dbReference type="PROSITE" id="PS50103">
    <property type="entry name" value="ZF_C3H1"/>
    <property type="match status" value="1"/>
</dbReference>
<dbReference type="OrthoDB" id="25761at2759"/>
<keyword evidence="6 13" id="KW-0479">Metal-binding</keyword>
<keyword evidence="8 13" id="KW-0863">Zinc-finger</keyword>
<comment type="similarity">
    <text evidence="3 14">Belongs to the CWC24 family.</text>
</comment>
<feature type="domain" description="RING-type" evidence="16">
    <location>
        <begin position="169"/>
        <end position="207"/>
    </location>
</feature>
<dbReference type="EMBL" id="LT598452">
    <property type="protein sequence ID" value="SCV00383.1"/>
    <property type="molecule type" value="Genomic_DNA"/>
</dbReference>
<comment type="subcellular location">
    <subcellularLocation>
        <location evidence="2 14">Nucleus</location>
    </subcellularLocation>
</comment>
<evidence type="ECO:0000256" key="15">
    <source>
        <dbReference type="SAM" id="MobiDB-lite"/>
    </source>
</evidence>
<feature type="zinc finger region" description="C3H1-type" evidence="13">
    <location>
        <begin position="110"/>
        <end position="138"/>
    </location>
</feature>
<dbReference type="CDD" id="cd16539">
    <property type="entry name" value="RING-HC_RNF113A_B"/>
    <property type="match status" value="1"/>
</dbReference>
<evidence type="ECO:0000256" key="14">
    <source>
        <dbReference type="RuleBase" id="RU367110"/>
    </source>
</evidence>
<keyword evidence="10 14" id="KW-0238">DNA-binding</keyword>
<dbReference type="InterPro" id="IPR036855">
    <property type="entry name" value="Znf_CCCH_sf"/>
</dbReference>
<proteinExistence type="inferred from homology"/>
<dbReference type="GO" id="GO:0006397">
    <property type="term" value="P:mRNA processing"/>
    <property type="evidence" value="ECO:0007669"/>
    <property type="project" value="UniProtKB-KW"/>
</dbReference>
<dbReference type="InterPro" id="IPR013083">
    <property type="entry name" value="Znf_RING/FYVE/PHD"/>
</dbReference>
<dbReference type="Gene3D" id="4.10.1000.10">
    <property type="entry name" value="Zinc finger, CCCH-type"/>
    <property type="match status" value="1"/>
</dbReference>
<dbReference type="AlphaFoldDB" id="A0A1G4K8Q9"/>
<name>A0A1G4K8Q9_9SACH</name>
<accession>A0A1G4K8Q9</accession>
<keyword evidence="9 13" id="KW-0862">Zinc</keyword>
<dbReference type="SUPFAM" id="SSF90229">
    <property type="entry name" value="CCCH zinc finger"/>
    <property type="match status" value="1"/>
</dbReference>
<dbReference type="GO" id="GO:0003677">
    <property type="term" value="F:DNA binding"/>
    <property type="evidence" value="ECO:0007669"/>
    <property type="project" value="UniProtKB-UniRule"/>
</dbReference>
<evidence type="ECO:0000313" key="19">
    <source>
        <dbReference type="Proteomes" id="UP000189911"/>
    </source>
</evidence>
<evidence type="ECO:0000256" key="6">
    <source>
        <dbReference type="ARBA" id="ARBA00022723"/>
    </source>
</evidence>
<protein>
    <recommendedName>
        <fullName evidence="4 14">Pre-mRNA-splicing factor CWC24</fullName>
    </recommendedName>
</protein>
<evidence type="ECO:0000256" key="10">
    <source>
        <dbReference type="ARBA" id="ARBA00023125"/>
    </source>
</evidence>
<dbReference type="GO" id="GO:0005684">
    <property type="term" value="C:U2-type spliceosomal complex"/>
    <property type="evidence" value="ECO:0007669"/>
    <property type="project" value="TreeGrafter"/>
</dbReference>
<dbReference type="SMART" id="SM00184">
    <property type="entry name" value="RING"/>
    <property type="match status" value="1"/>
</dbReference>
<evidence type="ECO:0000256" key="3">
    <source>
        <dbReference type="ARBA" id="ARBA00009161"/>
    </source>
</evidence>
<gene>
    <name evidence="18" type="ORF">LANO_0F06590G</name>
</gene>
<evidence type="ECO:0000259" key="16">
    <source>
        <dbReference type="PROSITE" id="PS50089"/>
    </source>
</evidence>
<feature type="region of interest" description="Disordered" evidence="15">
    <location>
        <begin position="1"/>
        <end position="78"/>
    </location>
</feature>
<comment type="subunit">
    <text evidence="14">Associated with the spliceosome.</text>
</comment>
<dbReference type="Gene3D" id="3.30.40.10">
    <property type="entry name" value="Zinc/RING finger domain, C3HC4 (zinc finger)"/>
    <property type="match status" value="1"/>
</dbReference>
<dbReference type="SMART" id="SM00356">
    <property type="entry name" value="ZnF_C3H1"/>
    <property type="match status" value="1"/>
</dbReference>
<keyword evidence="7 14" id="KW-0747">Spliceosome</keyword>
<organism evidence="18 19">
    <name type="scientific">Lachancea nothofagi CBS 11611</name>
    <dbReference type="NCBI Taxonomy" id="1266666"/>
    <lineage>
        <taxon>Eukaryota</taxon>
        <taxon>Fungi</taxon>
        <taxon>Dikarya</taxon>
        <taxon>Ascomycota</taxon>
        <taxon>Saccharomycotina</taxon>
        <taxon>Saccharomycetes</taxon>
        <taxon>Saccharomycetales</taxon>
        <taxon>Saccharomycetaceae</taxon>
        <taxon>Lachancea</taxon>
    </lineage>
</organism>
<evidence type="ECO:0000256" key="4">
    <source>
        <dbReference type="ARBA" id="ARBA00020647"/>
    </source>
</evidence>
<evidence type="ECO:0000256" key="2">
    <source>
        <dbReference type="ARBA" id="ARBA00004123"/>
    </source>
</evidence>
<dbReference type="Proteomes" id="UP000189911">
    <property type="component" value="Chromosome F"/>
</dbReference>
<dbReference type="InterPro" id="IPR001841">
    <property type="entry name" value="Znf_RING"/>
</dbReference>
<dbReference type="SUPFAM" id="SSF57850">
    <property type="entry name" value="RING/U-box"/>
    <property type="match status" value="1"/>
</dbReference>
<dbReference type="Pfam" id="PF00642">
    <property type="entry name" value="zf-CCCH"/>
    <property type="match status" value="1"/>
</dbReference>
<keyword evidence="19" id="KW-1185">Reference proteome</keyword>
<evidence type="ECO:0000256" key="5">
    <source>
        <dbReference type="ARBA" id="ARBA00022664"/>
    </source>
</evidence>
<evidence type="ECO:0000256" key="12">
    <source>
        <dbReference type="ARBA" id="ARBA00023242"/>
    </source>
</evidence>
<feature type="domain" description="C3H1-type" evidence="17">
    <location>
        <begin position="110"/>
        <end position="138"/>
    </location>
</feature>
<reference evidence="19" key="1">
    <citation type="submission" date="2016-03" db="EMBL/GenBank/DDBJ databases">
        <authorList>
            <person name="Devillers Hugo."/>
        </authorList>
    </citation>
    <scope>NUCLEOTIDE SEQUENCE [LARGE SCALE GENOMIC DNA]</scope>
</reference>
<feature type="compositionally biased region" description="Basic and acidic residues" evidence="15">
    <location>
        <begin position="40"/>
        <end position="56"/>
    </location>
</feature>
<dbReference type="InterPro" id="IPR039971">
    <property type="entry name" value="CWC24-like"/>
</dbReference>
<evidence type="ECO:0000313" key="18">
    <source>
        <dbReference type="EMBL" id="SCV00383.1"/>
    </source>
</evidence>
<dbReference type="InterPro" id="IPR000571">
    <property type="entry name" value="Znf_CCCH"/>
</dbReference>
<evidence type="ECO:0000256" key="13">
    <source>
        <dbReference type="PROSITE-ProRule" id="PRU00723"/>
    </source>
</evidence>
<keyword evidence="5 14" id="KW-0507">mRNA processing</keyword>
<dbReference type="GO" id="GO:0008270">
    <property type="term" value="F:zinc ion binding"/>
    <property type="evidence" value="ECO:0007669"/>
    <property type="project" value="UniProtKB-KW"/>
</dbReference>
<keyword evidence="12 14" id="KW-0539">Nucleus</keyword>
<dbReference type="PANTHER" id="PTHR12930:SF0">
    <property type="entry name" value="RING FINGER PROTEIN 113B"/>
    <property type="match status" value="1"/>
</dbReference>
<dbReference type="FunFam" id="4.10.1000.10:FF:000041">
    <property type="entry name" value="Pre-mRNA-splicing factor CWC24"/>
    <property type="match status" value="1"/>
</dbReference>
<comment type="function">
    <text evidence="1 14">Involved in pre-mRNA splicing.</text>
</comment>
<dbReference type="PANTHER" id="PTHR12930">
    <property type="entry name" value="ZINC FINGER PROTEIN 183"/>
    <property type="match status" value="1"/>
</dbReference>
<evidence type="ECO:0000256" key="8">
    <source>
        <dbReference type="ARBA" id="ARBA00022771"/>
    </source>
</evidence>
<dbReference type="PROSITE" id="PS50089">
    <property type="entry name" value="ZF_RING_2"/>
    <property type="match status" value="1"/>
</dbReference>
<dbReference type="GO" id="GO:0034247">
    <property type="term" value="P:snoRNA splicing"/>
    <property type="evidence" value="ECO:0007669"/>
    <property type="project" value="TreeGrafter"/>
</dbReference>
<evidence type="ECO:0000256" key="9">
    <source>
        <dbReference type="ARBA" id="ARBA00022833"/>
    </source>
</evidence>
<evidence type="ECO:0000256" key="1">
    <source>
        <dbReference type="ARBA" id="ARBA00003777"/>
    </source>
</evidence>
<sequence>MFKKRSVKQDQKATKRQKLAVDPDTVPDPSSSQGSVPTICDEKLHSTCSSPKRDSETSQSDGSKPETPADPSDKAKSNNLCGSEDAAISLSNFHPAKKTHSNLKSTLYMDYQPDVCKDYKQTGYCGYGDSCKFLHARDDFKSGWKLNQDWKVDLTKEDSARIESIPFKCLICKKDYTCPVVTGCQHYFCSVCFMERAKKTTKCYVCSQDTGGVARSAKELSKILKKQAS</sequence>